<keyword evidence="2" id="KW-1185">Reference proteome</keyword>
<proteinExistence type="predicted"/>
<dbReference type="Gene3D" id="2.115.10.20">
    <property type="entry name" value="Glycosyl hydrolase domain, family 43"/>
    <property type="match status" value="1"/>
</dbReference>
<reference evidence="1 2" key="1">
    <citation type="submission" date="2020-08" db="EMBL/GenBank/DDBJ databases">
        <authorList>
            <person name="Newling K."/>
            <person name="Davey J."/>
            <person name="Forrester S."/>
        </authorList>
    </citation>
    <scope>NUCLEOTIDE SEQUENCE [LARGE SCALE GENOMIC DNA]</scope>
    <source>
        <strain evidence="2">Crithidia deanei Carvalho (ATCC PRA-265)</strain>
    </source>
</reference>
<dbReference type="Proteomes" id="UP000515908">
    <property type="component" value="Chromosome 27"/>
</dbReference>
<name>A0A7G2CS58_9TRYP</name>
<dbReference type="InterPro" id="IPR023296">
    <property type="entry name" value="Glyco_hydro_beta-prop_sf"/>
</dbReference>
<dbReference type="InterPro" id="IPR015045">
    <property type="entry name" value="MPT-1-like_LmxM"/>
</dbReference>
<evidence type="ECO:0000313" key="1">
    <source>
        <dbReference type="EMBL" id="CAD2222580.1"/>
    </source>
</evidence>
<dbReference type="PANTHER" id="PTHR37036">
    <property type="match status" value="1"/>
</dbReference>
<organism evidence="1 2">
    <name type="scientific">Angomonas deanei</name>
    <dbReference type="NCBI Taxonomy" id="59799"/>
    <lineage>
        <taxon>Eukaryota</taxon>
        <taxon>Discoba</taxon>
        <taxon>Euglenozoa</taxon>
        <taxon>Kinetoplastea</taxon>
        <taxon>Metakinetoplastina</taxon>
        <taxon>Trypanosomatida</taxon>
        <taxon>Trypanosomatidae</taxon>
        <taxon>Strigomonadinae</taxon>
        <taxon>Angomonas</taxon>
    </lineage>
</organism>
<accession>A0A7G2CS58</accession>
<dbReference type="SUPFAM" id="SSF75005">
    <property type="entry name" value="Arabinanase/levansucrase/invertase"/>
    <property type="match status" value="1"/>
</dbReference>
<dbReference type="AlphaFoldDB" id="A0A7G2CS58"/>
<sequence>MGIMSSVPAKKAEPTECTMVPERKQFEKEKVLQETALLKFKGIDGFVAYNCSVPFTINGKRHLYGRVERVTEWVNSYSRLFVETGKDEFTLVPHAMSYQLEDPFVVKIKGEMLFGGVHVIKNKDKVCDYFCDFYRGTPGDLRYFTAGPTKMKDIRLVELADGRIGIFSHHKTSTTCITGFITINSLDELSKEVIDAAVPIDHTLFGDAWGGVNQPYLLSTGKIGCISHHGYVDKDENGGIINVYCNTSFVYEPSTNKVYAYKILGTKNCYPECEPKIPRLCDCAFVSGITMRPDGKCDLYSGVGDVAEGRMVIDYPFEGHGEIVDNLDF</sequence>
<dbReference type="Pfam" id="PF08950">
    <property type="entry name" value="DUF1861"/>
    <property type="match status" value="1"/>
</dbReference>
<dbReference type="VEuPathDB" id="TriTrypDB:ADEAN_001012400"/>
<dbReference type="OrthoDB" id="256152at2759"/>
<evidence type="ECO:0000313" key="2">
    <source>
        <dbReference type="Proteomes" id="UP000515908"/>
    </source>
</evidence>
<dbReference type="EMBL" id="LR877171">
    <property type="protein sequence ID" value="CAD2222580.1"/>
    <property type="molecule type" value="Genomic_DNA"/>
</dbReference>
<dbReference type="PANTHER" id="PTHR37036:SF2">
    <property type="entry name" value="DUF1861 FAMILY PROTEIN"/>
    <property type="match status" value="1"/>
</dbReference>
<gene>
    <name evidence="1" type="ORF">ADEAN_001012400</name>
</gene>
<protein>
    <submittedName>
        <fullName evidence="1">Uncharacterized protein</fullName>
    </submittedName>
</protein>